<dbReference type="Proteomes" id="UP000290921">
    <property type="component" value="Unassembled WGS sequence"/>
</dbReference>
<dbReference type="PANTHER" id="PTHR30032:SF8">
    <property type="entry name" value="GERMINATION-SPECIFIC N-ACETYLMURAMOYL-L-ALANINE AMIDASE"/>
    <property type="match status" value="1"/>
</dbReference>
<protein>
    <submittedName>
        <fullName evidence="1">Cell wall-binding repeat-containing protein</fullName>
    </submittedName>
</protein>
<dbReference type="AlphaFoldDB" id="A0A4V1LEB6"/>
<gene>
    <name evidence="1" type="ORF">DP130_13975</name>
</gene>
<dbReference type="InterPro" id="IPR007253">
    <property type="entry name" value="Cell_wall-bd_2"/>
</dbReference>
<accession>A0A4V1LEB6</accession>
<evidence type="ECO:0000313" key="1">
    <source>
        <dbReference type="EMBL" id="RXI43600.1"/>
    </source>
</evidence>
<name>A0A4V1LEB6_CLOTA</name>
<proteinExistence type="predicted"/>
<evidence type="ECO:0000313" key="2">
    <source>
        <dbReference type="Proteomes" id="UP000290921"/>
    </source>
</evidence>
<comment type="caution">
    <text evidence="1">The sequence shown here is derived from an EMBL/GenBank/DDBJ whole genome shotgun (WGS) entry which is preliminary data.</text>
</comment>
<dbReference type="RefSeq" id="WP_199798799.1">
    <property type="nucleotide sequence ID" value="NZ_QMAP01000032.1"/>
</dbReference>
<organism evidence="1 2">
    <name type="scientific">Clostridium tetani</name>
    <dbReference type="NCBI Taxonomy" id="1513"/>
    <lineage>
        <taxon>Bacteria</taxon>
        <taxon>Bacillati</taxon>
        <taxon>Bacillota</taxon>
        <taxon>Clostridia</taxon>
        <taxon>Eubacteriales</taxon>
        <taxon>Clostridiaceae</taxon>
        <taxon>Clostridium</taxon>
    </lineage>
</organism>
<feature type="non-terminal residue" evidence="1">
    <location>
        <position position="1"/>
    </location>
</feature>
<dbReference type="EMBL" id="QMAP01000032">
    <property type="protein sequence ID" value="RXI43600.1"/>
    <property type="molecule type" value="Genomic_DNA"/>
</dbReference>
<feature type="non-terminal residue" evidence="1">
    <location>
        <position position="226"/>
    </location>
</feature>
<reference evidence="1 2" key="1">
    <citation type="submission" date="2018-06" db="EMBL/GenBank/DDBJ databases">
        <title>Genome conservation of Clostridium tetani.</title>
        <authorList>
            <person name="Bruggemann H."/>
            <person name="Popoff M.R."/>
        </authorList>
    </citation>
    <scope>NUCLEOTIDE SEQUENCE [LARGE SCALE GENOMIC DNA]</scope>
    <source>
        <strain evidence="1 2">2017.061</strain>
    </source>
</reference>
<dbReference type="Gene3D" id="3.40.50.12090">
    <property type="match status" value="2"/>
</dbReference>
<dbReference type="InterPro" id="IPR051922">
    <property type="entry name" value="Bact_Sporulation_Assoc"/>
</dbReference>
<dbReference type="Pfam" id="PF04122">
    <property type="entry name" value="CW_binding_2"/>
    <property type="match status" value="3"/>
</dbReference>
<dbReference type="PANTHER" id="PTHR30032">
    <property type="entry name" value="N-ACETYLMURAMOYL-L-ALANINE AMIDASE-RELATED"/>
    <property type="match status" value="1"/>
</dbReference>
<sequence length="226" mass="23606">FGKAENVILVNGLGYADSVSATPFAKLKNAPILLTDAEDKPSADLTATLTELGAKNIYIVGGKGVVTEAMEKELAKNYKVERIGGNSRYETNAEIAKKVIAETKAEKAILVNGQDGYADALSVASVAATKGYPVIFGNKNNVPTVVKDAVKEVLAVGGEGVLPDAVIKGLEAKRIAKGADRFDTNLKILEHFNADFKFDNIFVAAGGDDSTSKFADALVASAAAAK</sequence>